<organism evidence="1 2">
    <name type="scientific">Candidatus Gottesmanbacteria bacterium RIFCSPLOWO2_02_FULL_38_8</name>
    <dbReference type="NCBI Taxonomy" id="1798397"/>
    <lineage>
        <taxon>Bacteria</taxon>
        <taxon>Candidatus Gottesmaniibacteriota</taxon>
    </lineage>
</organism>
<dbReference type="Proteomes" id="UP000179209">
    <property type="component" value="Unassembled WGS sequence"/>
</dbReference>
<accession>A0A1F6B3D7</accession>
<evidence type="ECO:0000313" key="2">
    <source>
        <dbReference type="Proteomes" id="UP000179209"/>
    </source>
</evidence>
<comment type="caution">
    <text evidence="1">The sequence shown here is derived from an EMBL/GenBank/DDBJ whole genome shotgun (WGS) entry which is preliminary data.</text>
</comment>
<proteinExistence type="predicted"/>
<protein>
    <submittedName>
        <fullName evidence="1">Uncharacterized protein</fullName>
    </submittedName>
</protein>
<reference evidence="1 2" key="1">
    <citation type="journal article" date="2016" name="Nat. Commun.">
        <title>Thousands of microbial genomes shed light on interconnected biogeochemical processes in an aquifer system.</title>
        <authorList>
            <person name="Anantharaman K."/>
            <person name="Brown C.T."/>
            <person name="Hug L.A."/>
            <person name="Sharon I."/>
            <person name="Castelle C.J."/>
            <person name="Probst A.J."/>
            <person name="Thomas B.C."/>
            <person name="Singh A."/>
            <person name="Wilkins M.J."/>
            <person name="Karaoz U."/>
            <person name="Brodie E.L."/>
            <person name="Williams K.H."/>
            <person name="Hubbard S.S."/>
            <person name="Banfield J.F."/>
        </authorList>
    </citation>
    <scope>NUCLEOTIDE SEQUENCE [LARGE SCALE GENOMIC DNA]</scope>
</reference>
<sequence>MAFDVGIGLKNIKIVIYSPTVGTIFSPIGFSAGHVFTDYFHGVVIVNHIGFDLGSLRTVLSP</sequence>
<name>A0A1F6B3D7_9BACT</name>
<dbReference type="EMBL" id="MFKA01000057">
    <property type="protein sequence ID" value="OGG31431.1"/>
    <property type="molecule type" value="Genomic_DNA"/>
</dbReference>
<evidence type="ECO:0000313" key="1">
    <source>
        <dbReference type="EMBL" id="OGG31431.1"/>
    </source>
</evidence>
<dbReference type="AlphaFoldDB" id="A0A1F6B3D7"/>
<gene>
    <name evidence="1" type="ORF">A3I51_03350</name>
</gene>